<dbReference type="AlphaFoldDB" id="A0A0M3URU0"/>
<dbReference type="Gene3D" id="3.40.50.10490">
    <property type="entry name" value="Glucose-6-phosphate isomerase like protein, domain 1"/>
    <property type="match status" value="1"/>
</dbReference>
<dbReference type="RefSeq" id="WP_008693424.1">
    <property type="nucleotide sequence ID" value="NZ_CP012713.1"/>
</dbReference>
<dbReference type="Gene3D" id="1.10.10.10">
    <property type="entry name" value="Winged helix-like DNA-binding domain superfamily/Winged helix DNA-binding domain"/>
    <property type="match status" value="1"/>
</dbReference>
<dbReference type="CDD" id="cd05013">
    <property type="entry name" value="SIS_RpiR"/>
    <property type="match status" value="1"/>
</dbReference>
<dbReference type="InterPro" id="IPR046348">
    <property type="entry name" value="SIS_dom_sf"/>
</dbReference>
<evidence type="ECO:0000256" key="3">
    <source>
        <dbReference type="ARBA" id="ARBA00023163"/>
    </source>
</evidence>
<dbReference type="PANTHER" id="PTHR30514">
    <property type="entry name" value="GLUCOKINASE"/>
    <property type="match status" value="1"/>
</dbReference>
<keyword evidence="2" id="KW-0238">DNA-binding</keyword>
<dbReference type="GO" id="GO:0003677">
    <property type="term" value="F:DNA binding"/>
    <property type="evidence" value="ECO:0007669"/>
    <property type="project" value="UniProtKB-KW"/>
</dbReference>
<dbReference type="OrthoDB" id="3684496at2"/>
<dbReference type="GO" id="GO:0097367">
    <property type="term" value="F:carbohydrate derivative binding"/>
    <property type="evidence" value="ECO:0007669"/>
    <property type="project" value="InterPro"/>
</dbReference>
<dbReference type="PROSITE" id="PS51071">
    <property type="entry name" value="HTH_RPIR"/>
    <property type="match status" value="1"/>
</dbReference>
<keyword evidence="3" id="KW-0804">Transcription</keyword>
<dbReference type="Pfam" id="PF01380">
    <property type="entry name" value="SIS"/>
    <property type="match status" value="1"/>
</dbReference>
<dbReference type="GO" id="GO:1901135">
    <property type="term" value="P:carbohydrate derivative metabolic process"/>
    <property type="evidence" value="ECO:0007669"/>
    <property type="project" value="InterPro"/>
</dbReference>
<dbReference type="EMBL" id="CP012713">
    <property type="protein sequence ID" value="ALF16903.1"/>
    <property type="molecule type" value="Genomic_DNA"/>
</dbReference>
<keyword evidence="1" id="KW-0805">Transcription regulation</keyword>
<proteinExistence type="predicted"/>
<evidence type="ECO:0000313" key="6">
    <source>
        <dbReference type="EMBL" id="ALF16903.1"/>
    </source>
</evidence>
<dbReference type="InterPro" id="IPR000281">
    <property type="entry name" value="HTH_RpiR"/>
</dbReference>
<dbReference type="PROSITE" id="PS51464">
    <property type="entry name" value="SIS"/>
    <property type="match status" value="1"/>
</dbReference>
<dbReference type="InterPro" id="IPR035472">
    <property type="entry name" value="RpiR-like_SIS"/>
</dbReference>
<dbReference type="SUPFAM" id="SSF46689">
    <property type="entry name" value="Homeodomain-like"/>
    <property type="match status" value="1"/>
</dbReference>
<protein>
    <submittedName>
        <fullName evidence="6">Transcriptional regulator</fullName>
    </submittedName>
</protein>
<dbReference type="InterPro" id="IPR009057">
    <property type="entry name" value="Homeodomain-like_sf"/>
</dbReference>
<dbReference type="PANTHER" id="PTHR30514:SF1">
    <property type="entry name" value="HTH-TYPE TRANSCRIPTIONAL REGULATOR HEXR-RELATED"/>
    <property type="match status" value="1"/>
</dbReference>
<dbReference type="Pfam" id="PF01418">
    <property type="entry name" value="HTH_6"/>
    <property type="match status" value="1"/>
</dbReference>
<dbReference type="SUPFAM" id="SSF53697">
    <property type="entry name" value="SIS domain"/>
    <property type="match status" value="1"/>
</dbReference>
<accession>A0A0M3URU0</accession>
<dbReference type="InterPro" id="IPR047640">
    <property type="entry name" value="RpiR-like"/>
</dbReference>
<gene>
    <name evidence="6" type="ORF">RN98_01305</name>
</gene>
<reference evidence="6 7" key="1">
    <citation type="submission" date="2015-09" db="EMBL/GenBank/DDBJ databases">
        <authorList>
            <person name="Jackson K.R."/>
            <person name="Lunt B.L."/>
            <person name="Fisher J.N.B."/>
            <person name="Gardner A.V."/>
            <person name="Bailey M.E."/>
            <person name="Deus L.M."/>
            <person name="Earl A.S."/>
            <person name="Gibby P.D."/>
            <person name="Hartmann K.A."/>
            <person name="Liu J.E."/>
            <person name="Manci A.M."/>
            <person name="Nielsen D.A."/>
            <person name="Solomon M.B."/>
            <person name="Breakwell D.P."/>
            <person name="Burnett S.H."/>
            <person name="Grose J.H."/>
        </authorList>
    </citation>
    <scope>NUCLEOTIDE SEQUENCE [LARGE SCALE GENOMIC DNA]</scope>
    <source>
        <strain evidence="6 7">KCOM 1279</strain>
    </source>
</reference>
<organism evidence="6">
    <name type="scientific">Fusobacterium animalis</name>
    <dbReference type="NCBI Taxonomy" id="76859"/>
    <lineage>
        <taxon>Bacteria</taxon>
        <taxon>Fusobacteriati</taxon>
        <taxon>Fusobacteriota</taxon>
        <taxon>Fusobacteriia</taxon>
        <taxon>Fusobacteriales</taxon>
        <taxon>Fusobacteriaceae</taxon>
        <taxon>Fusobacterium</taxon>
    </lineage>
</organism>
<dbReference type="InterPro" id="IPR001347">
    <property type="entry name" value="SIS_dom"/>
</dbReference>
<dbReference type="InterPro" id="IPR036388">
    <property type="entry name" value="WH-like_DNA-bd_sf"/>
</dbReference>
<dbReference type="PATRIC" id="fig|76859.3.peg.253"/>
<evidence type="ECO:0000313" key="7">
    <source>
        <dbReference type="Proteomes" id="UP000063147"/>
    </source>
</evidence>
<evidence type="ECO:0000256" key="2">
    <source>
        <dbReference type="ARBA" id="ARBA00023125"/>
    </source>
</evidence>
<dbReference type="Proteomes" id="UP000063147">
    <property type="component" value="Chromosome"/>
</dbReference>
<evidence type="ECO:0000259" key="4">
    <source>
        <dbReference type="PROSITE" id="PS51071"/>
    </source>
</evidence>
<dbReference type="GO" id="GO:0003700">
    <property type="term" value="F:DNA-binding transcription factor activity"/>
    <property type="evidence" value="ECO:0007669"/>
    <property type="project" value="InterPro"/>
</dbReference>
<evidence type="ECO:0000256" key="1">
    <source>
        <dbReference type="ARBA" id="ARBA00023015"/>
    </source>
</evidence>
<sequence>MNEIHKLYKKNYAKLTKTEKRIAEFISKNPKKLITLSALELGKELGVSDASVLRFSKNIGFNKFSDFKNYVALELSEGNLNERIVKNWNNFTSENDLANKIINADLRNIQDFLLNIDFELIERLIDLIEKSKKIYILGIGASRAIAQFMFWHIKRLGYSSECIIEGGFGLYETISKIKKEELLILFAFPKFLNDEINTLKVIKEKRAKSVVITSSLFSEISFLGDIVFRVPIQNNAFLNSYMVPMEFCNIVLTSLFEKNKEKIYEEWKKNSNIKKFLFVQEN</sequence>
<name>A0A0M3URU0_9FUSO</name>
<evidence type="ECO:0000259" key="5">
    <source>
        <dbReference type="PROSITE" id="PS51464"/>
    </source>
</evidence>
<feature type="domain" description="HTH rpiR-type" evidence="4">
    <location>
        <begin position="2"/>
        <end position="78"/>
    </location>
</feature>
<feature type="domain" description="SIS" evidence="5">
    <location>
        <begin position="124"/>
        <end position="261"/>
    </location>
</feature>